<dbReference type="EMBL" id="MHOB01000056">
    <property type="protein sequence ID" value="OGZ56235.1"/>
    <property type="molecule type" value="Genomic_DNA"/>
</dbReference>
<keyword evidence="1" id="KW-0472">Membrane</keyword>
<name>A0A1G2H181_9BACT</name>
<proteinExistence type="predicted"/>
<keyword evidence="1" id="KW-0812">Transmembrane</keyword>
<comment type="caution">
    <text evidence="2">The sequence shown here is derived from an EMBL/GenBank/DDBJ whole genome shotgun (WGS) entry which is preliminary data.</text>
</comment>
<evidence type="ECO:0008006" key="4">
    <source>
        <dbReference type="Google" id="ProtNLM"/>
    </source>
</evidence>
<evidence type="ECO:0000256" key="1">
    <source>
        <dbReference type="SAM" id="Phobius"/>
    </source>
</evidence>
<evidence type="ECO:0000313" key="2">
    <source>
        <dbReference type="EMBL" id="OGZ56235.1"/>
    </source>
</evidence>
<organism evidence="2 3">
    <name type="scientific">Candidatus Ryanbacteria bacterium RIFCSPLOWO2_12_FULL_47_9c</name>
    <dbReference type="NCBI Taxonomy" id="1802131"/>
    <lineage>
        <taxon>Bacteria</taxon>
        <taxon>Candidatus Ryaniibacteriota</taxon>
    </lineage>
</organism>
<keyword evidence="1" id="KW-1133">Transmembrane helix</keyword>
<sequence>MIAKKYFLLGGILLFLIIITLLIAVKSSVFEINYRNEQNTLSTPNDTTNNSEDTVSAIDWQTYSNFYAGYTLRHPPAWKVWDQLNGAAGEDIRIVEPSGAAFVRILWTVDPSIRSPEEVLASVLSYRQSLAVGKDGTKLSDFKSEIIGDYSVKFTASGEFILNDISYRFEERGEMITGGIMFIKRGAATPATFNAMRPITQTIINSFKPIELQ</sequence>
<reference evidence="2 3" key="1">
    <citation type="journal article" date="2016" name="Nat. Commun.">
        <title>Thousands of microbial genomes shed light on interconnected biogeochemical processes in an aquifer system.</title>
        <authorList>
            <person name="Anantharaman K."/>
            <person name="Brown C.T."/>
            <person name="Hug L.A."/>
            <person name="Sharon I."/>
            <person name="Castelle C.J."/>
            <person name="Probst A.J."/>
            <person name="Thomas B.C."/>
            <person name="Singh A."/>
            <person name="Wilkins M.J."/>
            <person name="Karaoz U."/>
            <person name="Brodie E.L."/>
            <person name="Williams K.H."/>
            <person name="Hubbard S.S."/>
            <person name="Banfield J.F."/>
        </authorList>
    </citation>
    <scope>NUCLEOTIDE SEQUENCE [LARGE SCALE GENOMIC DNA]</scope>
</reference>
<protein>
    <recommendedName>
        <fullName evidence="4">PsbP C-terminal domain-containing protein</fullName>
    </recommendedName>
</protein>
<evidence type="ECO:0000313" key="3">
    <source>
        <dbReference type="Proteomes" id="UP000178996"/>
    </source>
</evidence>
<dbReference type="AlphaFoldDB" id="A0A1G2H181"/>
<accession>A0A1G2H181</accession>
<dbReference type="Proteomes" id="UP000178996">
    <property type="component" value="Unassembled WGS sequence"/>
</dbReference>
<feature type="transmembrane region" description="Helical" evidence="1">
    <location>
        <begin position="6"/>
        <end position="25"/>
    </location>
</feature>
<gene>
    <name evidence="2" type="ORF">A3G60_01865</name>
</gene>